<accession>A0AAD5JFS0</accession>
<evidence type="ECO:0008006" key="4">
    <source>
        <dbReference type="Google" id="ProtNLM"/>
    </source>
</evidence>
<dbReference type="PANTHER" id="PTHR33509">
    <property type="entry name" value="LATE EMBRYOGENIS ABUNDANT PROTEIN 2-RELATED"/>
    <property type="match status" value="1"/>
</dbReference>
<comment type="caution">
    <text evidence="2">The sequence shown here is derived from an EMBL/GenBank/DDBJ whole genome shotgun (WGS) entry which is preliminary data.</text>
</comment>
<gene>
    <name evidence="2" type="ORF">LWI28_028169</name>
</gene>
<comment type="similarity">
    <text evidence="1">Belongs to the LEA type 3 family.</text>
</comment>
<keyword evidence="3" id="KW-1185">Reference proteome</keyword>
<evidence type="ECO:0000313" key="3">
    <source>
        <dbReference type="Proteomes" id="UP001064489"/>
    </source>
</evidence>
<protein>
    <recommendedName>
        <fullName evidence="4">Late embryogenesis abundant protein Lea5</fullName>
    </recommendedName>
</protein>
<sequence length="100" mass="10723">MARSLSNTKLLVVSFSDALSLSVFRRGYAAAGAQGSLSGKGGSRSGIMEIRAAMNEESGVSTAWAPDPVTGYYRPQNHAVEIDPVELRNMLLNHKVTRTV</sequence>
<dbReference type="GO" id="GO:0005739">
    <property type="term" value="C:mitochondrion"/>
    <property type="evidence" value="ECO:0007669"/>
    <property type="project" value="TreeGrafter"/>
</dbReference>
<dbReference type="PANTHER" id="PTHR33509:SF34">
    <property type="entry name" value="LATE EMBRYOGENIS ABUNDANT PROTEIN 41"/>
    <property type="match status" value="1"/>
</dbReference>
<dbReference type="InterPro" id="IPR004926">
    <property type="entry name" value="LEA_3a"/>
</dbReference>
<dbReference type="Proteomes" id="UP001064489">
    <property type="component" value="Chromosome 1"/>
</dbReference>
<evidence type="ECO:0000313" key="2">
    <source>
        <dbReference type="EMBL" id="KAI9196925.1"/>
    </source>
</evidence>
<dbReference type="EMBL" id="JAJSOW010000003">
    <property type="protein sequence ID" value="KAI9196925.1"/>
    <property type="molecule type" value="Genomic_DNA"/>
</dbReference>
<dbReference type="GO" id="GO:0006950">
    <property type="term" value="P:response to stress"/>
    <property type="evidence" value="ECO:0007669"/>
    <property type="project" value="TreeGrafter"/>
</dbReference>
<dbReference type="Pfam" id="PF03242">
    <property type="entry name" value="LEA_3a"/>
    <property type="match status" value="1"/>
</dbReference>
<name>A0AAD5JFS0_ACENE</name>
<dbReference type="AlphaFoldDB" id="A0AAD5JFS0"/>
<organism evidence="2 3">
    <name type="scientific">Acer negundo</name>
    <name type="common">Box elder</name>
    <dbReference type="NCBI Taxonomy" id="4023"/>
    <lineage>
        <taxon>Eukaryota</taxon>
        <taxon>Viridiplantae</taxon>
        <taxon>Streptophyta</taxon>
        <taxon>Embryophyta</taxon>
        <taxon>Tracheophyta</taxon>
        <taxon>Spermatophyta</taxon>
        <taxon>Magnoliopsida</taxon>
        <taxon>eudicotyledons</taxon>
        <taxon>Gunneridae</taxon>
        <taxon>Pentapetalae</taxon>
        <taxon>rosids</taxon>
        <taxon>malvids</taxon>
        <taxon>Sapindales</taxon>
        <taxon>Sapindaceae</taxon>
        <taxon>Hippocastanoideae</taxon>
        <taxon>Acereae</taxon>
        <taxon>Acer</taxon>
    </lineage>
</organism>
<evidence type="ECO:0000256" key="1">
    <source>
        <dbReference type="ARBA" id="ARBA00007086"/>
    </source>
</evidence>
<reference evidence="2" key="1">
    <citation type="journal article" date="2022" name="Plant J.">
        <title>Strategies of tolerance reflected in two North American maple genomes.</title>
        <authorList>
            <person name="McEvoy S.L."/>
            <person name="Sezen U.U."/>
            <person name="Trouern-Trend A."/>
            <person name="McMahon S.M."/>
            <person name="Schaberg P.G."/>
            <person name="Yang J."/>
            <person name="Wegrzyn J.L."/>
            <person name="Swenson N.G."/>
        </authorList>
    </citation>
    <scope>NUCLEOTIDE SEQUENCE</scope>
    <source>
        <strain evidence="2">91603</strain>
    </source>
</reference>
<proteinExistence type="inferred from homology"/>
<reference evidence="2" key="2">
    <citation type="submission" date="2023-02" db="EMBL/GenBank/DDBJ databases">
        <authorList>
            <person name="Swenson N.G."/>
            <person name="Wegrzyn J.L."/>
            <person name="Mcevoy S.L."/>
        </authorList>
    </citation>
    <scope>NUCLEOTIDE SEQUENCE</scope>
    <source>
        <strain evidence="2">91603</strain>
        <tissue evidence="2">Leaf</tissue>
    </source>
</reference>